<dbReference type="GO" id="GO:0005768">
    <property type="term" value="C:endosome"/>
    <property type="evidence" value="ECO:0007669"/>
    <property type="project" value="TreeGrafter"/>
</dbReference>
<reference evidence="4" key="1">
    <citation type="submission" date="2017-01" db="EMBL/GenBank/DDBJ databases">
        <authorList>
            <person name="Wang Y."/>
            <person name="White M."/>
            <person name="Kvist S."/>
            <person name="Moncalvo J.-M."/>
        </authorList>
    </citation>
    <scope>NUCLEOTIDE SEQUENCE [LARGE SCALE GENOMIC DNA]</scope>
    <source>
        <strain evidence="4">ID-206-W2</strain>
    </source>
</reference>
<feature type="compositionally biased region" description="Low complexity" evidence="1">
    <location>
        <begin position="587"/>
        <end position="601"/>
    </location>
</feature>
<dbReference type="AlphaFoldDB" id="A0A1R1YRH9"/>
<dbReference type="PANTHER" id="PTHR12276:SF110">
    <property type="entry name" value="EPSIN-1-RELATED"/>
    <property type="match status" value="1"/>
</dbReference>
<dbReference type="InterPro" id="IPR008942">
    <property type="entry name" value="ENTH_VHS"/>
</dbReference>
<feature type="compositionally biased region" description="Polar residues" evidence="1">
    <location>
        <begin position="162"/>
        <end position="173"/>
    </location>
</feature>
<name>A0A1R1YRH9_9FUNG</name>
<proteinExistence type="predicted"/>
<dbReference type="EMBL" id="LSSM01000267">
    <property type="protein sequence ID" value="OMJ29492.1"/>
    <property type="molecule type" value="Genomic_DNA"/>
</dbReference>
<feature type="compositionally biased region" description="Polar residues" evidence="1">
    <location>
        <begin position="577"/>
        <end position="586"/>
    </location>
</feature>
<feature type="compositionally biased region" description="Low complexity" evidence="1">
    <location>
        <begin position="456"/>
        <end position="488"/>
    </location>
</feature>
<dbReference type="GO" id="GO:0005886">
    <property type="term" value="C:plasma membrane"/>
    <property type="evidence" value="ECO:0007669"/>
    <property type="project" value="TreeGrafter"/>
</dbReference>
<sequence>MESTARNVLRSVKNYTKGYSEIQTKVREATSIKQELPNNDLLQTISNSTYNSIQFIEIMEVVDKRLNDKGKYWRHVYKVFDLLYIFIPRLFLPPISSNSSNPSLYGSEQVVSYSKQNLYIVKTLKEFQFIDEAGRDRGLNVRQKAKDVTDLLTDLDKLNKIRSGNSKGSRNNASETSYSRSSQPSSYSASNAQATNEEERQLKLALQESEKDAVNRLIPENYDEDRELEKALRESAALNSTSGSNLPDEDSYRNNLAKNDSNNLLDLSDAWIAPQQNMPGTSSQFNNMPNQNIGFNSNNLFGQNNNMANFNNQFGANPLGAQNLQYDQFNNNMNNIQSNPINPTSNWDNNSDLLGLGMQNSSTQPVSSINGTYNPFAASSTSSSHPFSATGAFGNVYDSGASAKPLPAGIDLSGPGAKLAEIARNSEKIDPFANLANISSSSGGVSSSAQPTNSNPFASSSPQPQTQPQNFNTNPMNTFSSSSFMNNNAQQQTNGYSAGENLFGTTQSSNVLSSSNNSNIHGLNSSTISPPLLMNNSQFLANPFSSTQQSSSIANSSSQPFDMLSSLSQNNSANSPFGYNNAGSTAINQPINNQIPQNHNNLGSPFNQQAYNFNSGNAINTNASNLDPFSNIVPQQQQQQQQSFSNSQNQQTNQNLNGANLFL</sequence>
<accession>A0A1R1YRH9</accession>
<evidence type="ECO:0000259" key="2">
    <source>
        <dbReference type="PROSITE" id="PS50942"/>
    </source>
</evidence>
<protein>
    <submittedName>
        <fullName evidence="3">Epsin-1</fullName>
    </submittedName>
</protein>
<dbReference type="Pfam" id="PF01417">
    <property type="entry name" value="ENTH"/>
    <property type="match status" value="2"/>
</dbReference>
<dbReference type="OrthoDB" id="4033880at2759"/>
<gene>
    <name evidence="3" type="ORF">AYI69_g1009</name>
</gene>
<dbReference type="GO" id="GO:0006897">
    <property type="term" value="P:endocytosis"/>
    <property type="evidence" value="ECO:0007669"/>
    <property type="project" value="TreeGrafter"/>
</dbReference>
<evidence type="ECO:0000256" key="1">
    <source>
        <dbReference type="SAM" id="MobiDB-lite"/>
    </source>
</evidence>
<feature type="region of interest" description="Disordered" evidence="1">
    <location>
        <begin position="634"/>
        <end position="663"/>
    </location>
</feature>
<dbReference type="GO" id="GO:0005543">
    <property type="term" value="F:phospholipid binding"/>
    <property type="evidence" value="ECO:0007669"/>
    <property type="project" value="TreeGrafter"/>
</dbReference>
<feature type="region of interest" description="Disordered" evidence="1">
    <location>
        <begin position="575"/>
        <end position="603"/>
    </location>
</feature>
<dbReference type="GO" id="GO:0030276">
    <property type="term" value="F:clathrin binding"/>
    <property type="evidence" value="ECO:0007669"/>
    <property type="project" value="TreeGrafter"/>
</dbReference>
<evidence type="ECO:0000313" key="4">
    <source>
        <dbReference type="Proteomes" id="UP000187429"/>
    </source>
</evidence>
<feature type="region of interest" description="Disordered" evidence="1">
    <location>
        <begin position="233"/>
        <end position="257"/>
    </location>
</feature>
<dbReference type="SMART" id="SM00273">
    <property type="entry name" value="ENTH"/>
    <property type="match status" value="1"/>
</dbReference>
<feature type="compositionally biased region" description="Low complexity" evidence="1">
    <location>
        <begin position="174"/>
        <end position="190"/>
    </location>
</feature>
<feature type="compositionally biased region" description="Low complexity" evidence="1">
    <location>
        <begin position="635"/>
        <end position="655"/>
    </location>
</feature>
<organism evidence="3 4">
    <name type="scientific">Smittium culicis</name>
    <dbReference type="NCBI Taxonomy" id="133412"/>
    <lineage>
        <taxon>Eukaryota</taxon>
        <taxon>Fungi</taxon>
        <taxon>Fungi incertae sedis</taxon>
        <taxon>Zoopagomycota</taxon>
        <taxon>Kickxellomycotina</taxon>
        <taxon>Harpellomycetes</taxon>
        <taxon>Harpellales</taxon>
        <taxon>Legeriomycetaceae</taxon>
        <taxon>Smittium</taxon>
    </lineage>
</organism>
<comment type="caution">
    <text evidence="3">The sequence shown here is derived from an EMBL/GenBank/DDBJ whole genome shotgun (WGS) entry which is preliminary data.</text>
</comment>
<evidence type="ECO:0000313" key="3">
    <source>
        <dbReference type="EMBL" id="OMJ29492.1"/>
    </source>
</evidence>
<dbReference type="PANTHER" id="PTHR12276">
    <property type="entry name" value="EPSIN/ENT-RELATED"/>
    <property type="match status" value="1"/>
</dbReference>
<dbReference type="Proteomes" id="UP000187429">
    <property type="component" value="Unassembled WGS sequence"/>
</dbReference>
<keyword evidence="4" id="KW-1185">Reference proteome</keyword>
<dbReference type="PROSITE" id="PS50942">
    <property type="entry name" value="ENTH"/>
    <property type="match status" value="1"/>
</dbReference>
<dbReference type="SUPFAM" id="SSF48464">
    <property type="entry name" value="ENTH/VHS domain"/>
    <property type="match status" value="1"/>
</dbReference>
<dbReference type="Gene3D" id="1.25.40.90">
    <property type="match status" value="1"/>
</dbReference>
<feature type="region of interest" description="Disordered" evidence="1">
    <location>
        <begin position="161"/>
        <end position="200"/>
    </location>
</feature>
<feature type="domain" description="ENTH" evidence="2">
    <location>
        <begin position="14"/>
        <end position="162"/>
    </location>
</feature>
<feature type="region of interest" description="Disordered" evidence="1">
    <location>
        <begin position="440"/>
        <end position="502"/>
    </location>
</feature>
<dbReference type="GO" id="GO:0030125">
    <property type="term" value="C:clathrin vesicle coat"/>
    <property type="evidence" value="ECO:0007669"/>
    <property type="project" value="TreeGrafter"/>
</dbReference>
<dbReference type="InterPro" id="IPR013809">
    <property type="entry name" value="ENTH"/>
</dbReference>